<accession>A0A0G0E2F1</accession>
<feature type="region of interest" description="Disordered" evidence="1">
    <location>
        <begin position="97"/>
        <end position="125"/>
    </location>
</feature>
<evidence type="ECO:0000313" key="2">
    <source>
        <dbReference type="EMBL" id="KKP69370.1"/>
    </source>
</evidence>
<proteinExistence type="predicted"/>
<dbReference type="Proteomes" id="UP000034581">
    <property type="component" value="Unassembled WGS sequence"/>
</dbReference>
<dbReference type="EMBL" id="LBQB01000007">
    <property type="protein sequence ID" value="KKP69370.1"/>
    <property type="molecule type" value="Genomic_DNA"/>
</dbReference>
<dbReference type="STRING" id="1618350.UR67_C0007G0075"/>
<organism evidence="2 3">
    <name type="scientific">candidate division CPR3 bacterium GW2011_GWF2_35_18</name>
    <dbReference type="NCBI Taxonomy" id="1618350"/>
    <lineage>
        <taxon>Bacteria</taxon>
        <taxon>Bacteria division CPR3</taxon>
    </lineage>
</organism>
<protein>
    <submittedName>
        <fullName evidence="2">Uncharacterized protein</fullName>
    </submittedName>
</protein>
<sequence>MSKKNLIISTLALTIGVALGGFVFQTVRADDTEISTTDCPMYANLTQEERDQIRANGETMRNLHDNIERTVTKTDDGIQINLNGEDQETIDQMHEFYDENGGNWGRGGMGKGMRRGLTLSETESN</sequence>
<reference evidence="2 3" key="1">
    <citation type="journal article" date="2015" name="Nature">
        <title>rRNA introns, odd ribosomes, and small enigmatic genomes across a large radiation of phyla.</title>
        <authorList>
            <person name="Brown C.T."/>
            <person name="Hug L.A."/>
            <person name="Thomas B.C."/>
            <person name="Sharon I."/>
            <person name="Castelle C.J."/>
            <person name="Singh A."/>
            <person name="Wilkins M.J."/>
            <person name="Williams K.H."/>
            <person name="Banfield J.F."/>
        </authorList>
    </citation>
    <scope>NUCLEOTIDE SEQUENCE [LARGE SCALE GENOMIC DNA]</scope>
</reference>
<evidence type="ECO:0000313" key="3">
    <source>
        <dbReference type="Proteomes" id="UP000034581"/>
    </source>
</evidence>
<comment type="caution">
    <text evidence="2">The sequence shown here is derived from an EMBL/GenBank/DDBJ whole genome shotgun (WGS) entry which is preliminary data.</text>
</comment>
<gene>
    <name evidence="2" type="ORF">UR67_C0007G0075</name>
</gene>
<dbReference type="AlphaFoldDB" id="A0A0G0E2F1"/>
<evidence type="ECO:0000256" key="1">
    <source>
        <dbReference type="SAM" id="MobiDB-lite"/>
    </source>
</evidence>
<feature type="compositionally biased region" description="Gly residues" evidence="1">
    <location>
        <begin position="102"/>
        <end position="111"/>
    </location>
</feature>
<name>A0A0G0E2F1_UNCC3</name>